<gene>
    <name evidence="2" type="ORF">GWK17_20075</name>
</gene>
<dbReference type="InterPro" id="IPR004360">
    <property type="entry name" value="Glyas_Fos-R_dOase_dom"/>
</dbReference>
<dbReference type="AlphaFoldDB" id="A0A846TZE8"/>
<name>A0A846TZE8_9BACI</name>
<protein>
    <submittedName>
        <fullName evidence="2">VOC family protein</fullName>
    </submittedName>
</protein>
<accession>A0A846TZE8</accession>
<dbReference type="Pfam" id="PF00903">
    <property type="entry name" value="Glyoxalase"/>
    <property type="match status" value="1"/>
</dbReference>
<dbReference type="RefSeq" id="WP_167834115.1">
    <property type="nucleotide sequence ID" value="NZ_JAAVUM010000019.1"/>
</dbReference>
<reference evidence="2 3" key="1">
    <citation type="submission" date="2020-03" db="EMBL/GenBank/DDBJ databases">
        <authorList>
            <person name="Sun Q."/>
        </authorList>
    </citation>
    <scope>NUCLEOTIDE SEQUENCE [LARGE SCALE GENOMIC DNA]</scope>
    <source>
        <strain evidence="2 3">KACC 21451</strain>
    </source>
</reference>
<proteinExistence type="predicted"/>
<comment type="caution">
    <text evidence="2">The sequence shown here is derived from an EMBL/GenBank/DDBJ whole genome shotgun (WGS) entry which is preliminary data.</text>
</comment>
<dbReference type="Gene3D" id="3.10.180.10">
    <property type="entry name" value="2,3-Dihydroxybiphenyl 1,2-Dioxygenase, domain 1"/>
    <property type="match status" value="1"/>
</dbReference>
<dbReference type="InterPro" id="IPR029068">
    <property type="entry name" value="Glyas_Bleomycin-R_OHBP_Dase"/>
</dbReference>
<dbReference type="EMBL" id="JAAVUM010000019">
    <property type="protein sequence ID" value="NKE07751.1"/>
    <property type="molecule type" value="Genomic_DNA"/>
</dbReference>
<dbReference type="PROSITE" id="PS51819">
    <property type="entry name" value="VOC"/>
    <property type="match status" value="1"/>
</dbReference>
<evidence type="ECO:0000313" key="2">
    <source>
        <dbReference type="EMBL" id="NKE07751.1"/>
    </source>
</evidence>
<dbReference type="InterPro" id="IPR037523">
    <property type="entry name" value="VOC_core"/>
</dbReference>
<evidence type="ECO:0000259" key="1">
    <source>
        <dbReference type="PROSITE" id="PS51819"/>
    </source>
</evidence>
<organism evidence="2 3">
    <name type="scientific">Mesobacillus selenatarsenatis</name>
    <dbReference type="NCBI Taxonomy" id="388741"/>
    <lineage>
        <taxon>Bacteria</taxon>
        <taxon>Bacillati</taxon>
        <taxon>Bacillota</taxon>
        <taxon>Bacilli</taxon>
        <taxon>Bacillales</taxon>
        <taxon>Bacillaceae</taxon>
        <taxon>Mesobacillus</taxon>
    </lineage>
</organism>
<dbReference type="Proteomes" id="UP000587942">
    <property type="component" value="Unassembled WGS sequence"/>
</dbReference>
<feature type="domain" description="VOC" evidence="1">
    <location>
        <begin position="2"/>
        <end position="111"/>
    </location>
</feature>
<dbReference type="SUPFAM" id="SSF54593">
    <property type="entry name" value="Glyoxalase/Bleomycin resistance protein/Dihydroxybiphenyl dioxygenase"/>
    <property type="match status" value="1"/>
</dbReference>
<evidence type="ECO:0000313" key="3">
    <source>
        <dbReference type="Proteomes" id="UP000587942"/>
    </source>
</evidence>
<sequence length="112" mass="12967">MRFHHYGLEVSNLEESIKFYSDLLGLELESRHSFLGEKIAFLSSTHFRLELVCHPHSTNSAHLCFEVSDLQQVIHTFGFNQIAEGPYKLPNGWEIVFYEGPNHEVLEFLQTS</sequence>